<proteinExistence type="predicted"/>
<gene>
    <name evidence="2" type="ORF">CCAM_LOCUS35163</name>
</gene>
<feature type="non-terminal residue" evidence="2">
    <location>
        <position position="50"/>
    </location>
</feature>
<sequence>KYQTGLLGLALDLGSRGGYRRGAGVVPATMGTAPAGAAGPRVDSLGSISR</sequence>
<reference evidence="2 3" key="1">
    <citation type="submission" date="2018-04" db="EMBL/GenBank/DDBJ databases">
        <authorList>
            <person name="Vogel A."/>
        </authorList>
    </citation>
    <scope>NUCLEOTIDE SEQUENCE [LARGE SCALE GENOMIC DNA]</scope>
</reference>
<dbReference type="EMBL" id="OOIL02004915">
    <property type="protein sequence ID" value="VFQ93387.1"/>
    <property type="molecule type" value="Genomic_DNA"/>
</dbReference>
<evidence type="ECO:0000256" key="1">
    <source>
        <dbReference type="SAM" id="MobiDB-lite"/>
    </source>
</evidence>
<feature type="region of interest" description="Disordered" evidence="1">
    <location>
        <begin position="30"/>
        <end position="50"/>
    </location>
</feature>
<accession>A0A484MY46</accession>
<dbReference type="Proteomes" id="UP000595140">
    <property type="component" value="Unassembled WGS sequence"/>
</dbReference>
<name>A0A484MY46_9ASTE</name>
<feature type="compositionally biased region" description="Low complexity" evidence="1">
    <location>
        <begin position="30"/>
        <end position="40"/>
    </location>
</feature>
<evidence type="ECO:0000313" key="3">
    <source>
        <dbReference type="Proteomes" id="UP000595140"/>
    </source>
</evidence>
<organism evidence="2 3">
    <name type="scientific">Cuscuta campestris</name>
    <dbReference type="NCBI Taxonomy" id="132261"/>
    <lineage>
        <taxon>Eukaryota</taxon>
        <taxon>Viridiplantae</taxon>
        <taxon>Streptophyta</taxon>
        <taxon>Embryophyta</taxon>
        <taxon>Tracheophyta</taxon>
        <taxon>Spermatophyta</taxon>
        <taxon>Magnoliopsida</taxon>
        <taxon>eudicotyledons</taxon>
        <taxon>Gunneridae</taxon>
        <taxon>Pentapetalae</taxon>
        <taxon>asterids</taxon>
        <taxon>lamiids</taxon>
        <taxon>Solanales</taxon>
        <taxon>Convolvulaceae</taxon>
        <taxon>Cuscuteae</taxon>
        <taxon>Cuscuta</taxon>
        <taxon>Cuscuta subgen. Grammica</taxon>
        <taxon>Cuscuta sect. Cleistogrammica</taxon>
    </lineage>
</organism>
<keyword evidence="3" id="KW-1185">Reference proteome</keyword>
<feature type="non-terminal residue" evidence="2">
    <location>
        <position position="1"/>
    </location>
</feature>
<evidence type="ECO:0000313" key="2">
    <source>
        <dbReference type="EMBL" id="VFQ93387.1"/>
    </source>
</evidence>
<protein>
    <submittedName>
        <fullName evidence="2">Uncharacterized protein</fullName>
    </submittedName>
</protein>
<dbReference type="AlphaFoldDB" id="A0A484MY46"/>